<dbReference type="InterPro" id="IPR018644">
    <property type="entry name" value="DUF2071"/>
</dbReference>
<organism evidence="1 2">
    <name type="scientific">Desmospora profundinema</name>
    <dbReference type="NCBI Taxonomy" id="1571184"/>
    <lineage>
        <taxon>Bacteria</taxon>
        <taxon>Bacillati</taxon>
        <taxon>Bacillota</taxon>
        <taxon>Bacilli</taxon>
        <taxon>Bacillales</taxon>
        <taxon>Thermoactinomycetaceae</taxon>
        <taxon>Desmospora</taxon>
    </lineage>
</organism>
<name>A0ABU1IRR1_9BACL</name>
<dbReference type="PANTHER" id="PTHR39186:SF1">
    <property type="entry name" value="DUF2071 DOMAIN-CONTAINING PROTEIN"/>
    <property type="match status" value="1"/>
</dbReference>
<proteinExistence type="predicted"/>
<evidence type="ECO:0000313" key="1">
    <source>
        <dbReference type="EMBL" id="MDR6226854.1"/>
    </source>
</evidence>
<dbReference type="EMBL" id="JAVDQG010000006">
    <property type="protein sequence ID" value="MDR6226854.1"/>
    <property type="molecule type" value="Genomic_DNA"/>
</dbReference>
<dbReference type="PANTHER" id="PTHR39186">
    <property type="entry name" value="DUF2071 FAMILY PROTEIN"/>
    <property type="match status" value="1"/>
</dbReference>
<comment type="caution">
    <text evidence="1">The sequence shown here is derived from an EMBL/GenBank/DDBJ whole genome shotgun (WGS) entry which is preliminary data.</text>
</comment>
<sequence>MLNQTSHRPWELPTQPWVMSQTWGKALFSHWSVSINQIRDLVPPCLEIDTFDNQGWISIVPFEMSDIRLRRLPVIPYANRFPELNVRTYVIHRGKPGVFFFSCDAAHRLAVAFARSAYHLPYLNAQMSLIQRGEEIEFTSKRTHPNTPVAEFHCLYRPVSDVFYAQKNTLEHWLMERYCLYTTHQKKLYRTDIHHLPWSLQHAEAEFRQNTAAEACKISIPKGQKPLLHYAKGLKVLAWPRFLQST</sequence>
<accession>A0ABU1IRR1</accession>
<protein>
    <submittedName>
        <fullName evidence="1">Uncharacterized protein YqjF (DUF2071 family)</fullName>
    </submittedName>
</protein>
<dbReference type="Pfam" id="PF09844">
    <property type="entry name" value="DUF2071"/>
    <property type="match status" value="1"/>
</dbReference>
<evidence type="ECO:0000313" key="2">
    <source>
        <dbReference type="Proteomes" id="UP001185012"/>
    </source>
</evidence>
<reference evidence="1 2" key="1">
    <citation type="submission" date="2023-07" db="EMBL/GenBank/DDBJ databases">
        <title>Genomic Encyclopedia of Type Strains, Phase IV (KMG-IV): sequencing the most valuable type-strain genomes for metagenomic binning, comparative biology and taxonomic classification.</title>
        <authorList>
            <person name="Goeker M."/>
        </authorList>
    </citation>
    <scope>NUCLEOTIDE SEQUENCE [LARGE SCALE GENOMIC DNA]</scope>
    <source>
        <strain evidence="1 2">DSM 45903</strain>
    </source>
</reference>
<keyword evidence="2" id="KW-1185">Reference proteome</keyword>
<dbReference type="RefSeq" id="WP_309867316.1">
    <property type="nucleotide sequence ID" value="NZ_JAVDQG010000006.1"/>
</dbReference>
<dbReference type="SUPFAM" id="SSF160104">
    <property type="entry name" value="Acetoacetate decarboxylase-like"/>
    <property type="match status" value="1"/>
</dbReference>
<dbReference type="Proteomes" id="UP001185012">
    <property type="component" value="Unassembled WGS sequence"/>
</dbReference>
<dbReference type="InterPro" id="IPR023375">
    <property type="entry name" value="ADC_dom_sf"/>
</dbReference>
<dbReference type="Gene3D" id="2.40.400.10">
    <property type="entry name" value="Acetoacetate decarboxylase-like"/>
    <property type="match status" value="1"/>
</dbReference>
<gene>
    <name evidence="1" type="ORF">JOE21_002864</name>
</gene>